<dbReference type="AlphaFoldDB" id="A0AAF0YA47"/>
<dbReference type="GeneID" id="87809571"/>
<dbReference type="GO" id="GO:0006139">
    <property type="term" value="P:nucleobase-containing compound metabolic process"/>
    <property type="evidence" value="ECO:0007669"/>
    <property type="project" value="UniProtKB-ARBA"/>
</dbReference>
<feature type="compositionally biased region" description="Polar residues" evidence="3">
    <location>
        <begin position="32"/>
        <end position="41"/>
    </location>
</feature>
<dbReference type="RefSeq" id="XP_062628897.1">
    <property type="nucleotide sequence ID" value="XM_062772913.1"/>
</dbReference>
<feature type="compositionally biased region" description="Polar residues" evidence="3">
    <location>
        <begin position="262"/>
        <end position="272"/>
    </location>
</feature>
<sequence>MPAPITLTPEQLAKQAERKAAKLAKKAAQAASGETNAQQQAELERRRILKRDWQSVGSSTHANKATIVTWNMLAQTLIRRQLFPGSDALKWGDRKPMLEAELERFRSVDVICLQECDKLQELSAAVPDHEAIEARGVGKAHGCVVLYKRSRFDAAAQLVISLDDEDLSPEAASESARRGISRQTKNIALAVALGEKEDPGKGVIVVTTHLFWHPRFQYERARQTIVLLRAVRRLQKEKGLEGWPVVLAGGESQRTDRPPSNADPSPSDLNSQPAETAYQFLAAPQLPLDPVIAKTLEESRIVHTSAAKALSSASEPPSESASGTATPAAGKDDDEEAAAKDENSIANTRAPEADDGIRSLDDLLAMLREVLPEPARSAYETSTWTGEKYGARLPEGITTTAGRNEPMYTCYSPLFKLTLDYLFVLPPLSGSSWAEVTQLLGTPKAEELGNGVPMKGIIAADHLPVGCEVAWA</sequence>
<name>A0AAF0YA47_9TREE</name>
<evidence type="ECO:0000256" key="2">
    <source>
        <dbReference type="ARBA" id="ARBA00022801"/>
    </source>
</evidence>
<dbReference type="Gene3D" id="3.60.10.10">
    <property type="entry name" value="Endonuclease/exonuclease/phosphatase"/>
    <property type="match status" value="1"/>
</dbReference>
<feature type="region of interest" description="Disordered" evidence="3">
    <location>
        <begin position="1"/>
        <end position="42"/>
    </location>
</feature>
<gene>
    <name evidence="4" type="primary">SPBC9B6.11c</name>
    <name evidence="4" type="ORF">LOC62_04G006347</name>
</gene>
<dbReference type="SUPFAM" id="SSF56219">
    <property type="entry name" value="DNase I-like"/>
    <property type="match status" value="1"/>
</dbReference>
<feature type="region of interest" description="Disordered" evidence="3">
    <location>
        <begin position="307"/>
        <end position="353"/>
    </location>
</feature>
<organism evidence="4 5">
    <name type="scientific">Vanrija pseudolonga</name>
    <dbReference type="NCBI Taxonomy" id="143232"/>
    <lineage>
        <taxon>Eukaryota</taxon>
        <taxon>Fungi</taxon>
        <taxon>Dikarya</taxon>
        <taxon>Basidiomycota</taxon>
        <taxon>Agaricomycotina</taxon>
        <taxon>Tremellomycetes</taxon>
        <taxon>Trichosporonales</taxon>
        <taxon>Trichosporonaceae</taxon>
        <taxon>Vanrija</taxon>
    </lineage>
</organism>
<dbReference type="EMBL" id="CP086717">
    <property type="protein sequence ID" value="WOO82865.1"/>
    <property type="molecule type" value="Genomic_DNA"/>
</dbReference>
<proteinExistence type="inferred from homology"/>
<dbReference type="Proteomes" id="UP000827549">
    <property type="component" value="Chromosome 4"/>
</dbReference>
<evidence type="ECO:0000313" key="4">
    <source>
        <dbReference type="EMBL" id="WOO82865.1"/>
    </source>
</evidence>
<feature type="compositionally biased region" description="Low complexity" evidence="3">
    <location>
        <begin position="307"/>
        <end position="322"/>
    </location>
</feature>
<dbReference type="GO" id="GO:0000175">
    <property type="term" value="F:3'-5'-RNA exonuclease activity"/>
    <property type="evidence" value="ECO:0007669"/>
    <property type="project" value="TreeGrafter"/>
</dbReference>
<feature type="region of interest" description="Disordered" evidence="3">
    <location>
        <begin position="245"/>
        <end position="272"/>
    </location>
</feature>
<protein>
    <submittedName>
        <fullName evidence="4">RNA exonucleasec</fullName>
    </submittedName>
</protein>
<keyword evidence="4" id="KW-0540">Nuclease</keyword>
<comment type="similarity">
    <text evidence="1">Belongs to the CCR4/nocturin family.</text>
</comment>
<evidence type="ECO:0000256" key="1">
    <source>
        <dbReference type="ARBA" id="ARBA00010774"/>
    </source>
</evidence>
<dbReference type="PANTHER" id="PTHR12121:SF45">
    <property type="entry name" value="NOCTURNIN"/>
    <property type="match status" value="1"/>
</dbReference>
<evidence type="ECO:0000256" key="3">
    <source>
        <dbReference type="SAM" id="MobiDB-lite"/>
    </source>
</evidence>
<keyword evidence="4" id="KW-0269">Exonuclease</keyword>
<keyword evidence="2" id="KW-0378">Hydrolase</keyword>
<dbReference type="InterPro" id="IPR050410">
    <property type="entry name" value="CCR4/nocturin_mRNA_transcr"/>
</dbReference>
<evidence type="ECO:0000313" key="5">
    <source>
        <dbReference type="Proteomes" id="UP000827549"/>
    </source>
</evidence>
<reference evidence="4" key="1">
    <citation type="submission" date="2023-10" db="EMBL/GenBank/DDBJ databases">
        <authorList>
            <person name="Noh H."/>
        </authorList>
    </citation>
    <scope>NUCLEOTIDE SEQUENCE</scope>
    <source>
        <strain evidence="4">DUCC4014</strain>
    </source>
</reference>
<dbReference type="PANTHER" id="PTHR12121">
    <property type="entry name" value="CARBON CATABOLITE REPRESSOR PROTEIN 4"/>
    <property type="match status" value="1"/>
</dbReference>
<keyword evidence="5" id="KW-1185">Reference proteome</keyword>
<dbReference type="InterPro" id="IPR036691">
    <property type="entry name" value="Endo/exonu/phosph_ase_sf"/>
</dbReference>
<accession>A0AAF0YA47</accession>